<dbReference type="KEGG" id="sbl:Sbal_1280"/>
<dbReference type="Proteomes" id="UP000001557">
    <property type="component" value="Chromosome"/>
</dbReference>
<keyword evidence="2" id="KW-1185">Reference proteome</keyword>
<dbReference type="RefSeq" id="WP_011846219.1">
    <property type="nucleotide sequence ID" value="NC_009052.1"/>
</dbReference>
<evidence type="ECO:0008006" key="3">
    <source>
        <dbReference type="Google" id="ProtNLM"/>
    </source>
</evidence>
<evidence type="ECO:0000313" key="2">
    <source>
        <dbReference type="Proteomes" id="UP000001557"/>
    </source>
</evidence>
<proteinExistence type="predicted"/>
<dbReference type="HOGENOM" id="CLU_2071512_0_0_6"/>
<organism evidence="1 2">
    <name type="scientific">Shewanella baltica (strain OS155 / ATCC BAA-1091)</name>
    <dbReference type="NCBI Taxonomy" id="325240"/>
    <lineage>
        <taxon>Bacteria</taxon>
        <taxon>Pseudomonadati</taxon>
        <taxon>Pseudomonadota</taxon>
        <taxon>Gammaproteobacteria</taxon>
        <taxon>Alteromonadales</taxon>
        <taxon>Shewanellaceae</taxon>
        <taxon>Shewanella</taxon>
    </lineage>
</organism>
<evidence type="ECO:0000313" key="1">
    <source>
        <dbReference type="EMBL" id="ABN60798.1"/>
    </source>
</evidence>
<dbReference type="InterPro" id="IPR035093">
    <property type="entry name" value="RelE/ParE_toxin_dom_sf"/>
</dbReference>
<name>A3D235_SHEB5</name>
<accession>A3D235</accession>
<dbReference type="OrthoDB" id="6310771at2"/>
<gene>
    <name evidence="1" type="ordered locus">Sbal_1280</name>
</gene>
<reference evidence="1 2" key="1">
    <citation type="submission" date="2007-02" db="EMBL/GenBank/DDBJ databases">
        <title>Complete sequence of chromosome of Shewanella baltica OS155.</title>
        <authorList>
            <consortium name="US DOE Joint Genome Institute"/>
            <person name="Copeland A."/>
            <person name="Lucas S."/>
            <person name="Lapidus A."/>
            <person name="Barry K."/>
            <person name="Detter J.C."/>
            <person name="Glavina del Rio T."/>
            <person name="Hammon N."/>
            <person name="Israni S."/>
            <person name="Dalin E."/>
            <person name="Tice H."/>
            <person name="Pitluck S."/>
            <person name="Sims D.R."/>
            <person name="Brettin T."/>
            <person name="Bruce D."/>
            <person name="Han C."/>
            <person name="Tapia R."/>
            <person name="Brainard J."/>
            <person name="Schmutz J."/>
            <person name="Larimer F."/>
            <person name="Land M."/>
            <person name="Hauser L."/>
            <person name="Kyrpides N."/>
            <person name="Mikhailova N."/>
            <person name="Brettar I."/>
            <person name="Klappenbach J."/>
            <person name="Konstantinidis K."/>
            <person name="Rodrigues J."/>
            <person name="Tiedje J."/>
            <person name="Richardson P."/>
        </authorList>
    </citation>
    <scope>NUCLEOTIDE SEQUENCE [LARGE SCALE GENOMIC DNA]</scope>
    <source>
        <strain evidence="2">OS155 / ATCC BAA-1091</strain>
    </source>
</reference>
<sequence length="118" mass="13759">MNNALEILYTEAFKADVKIAINWKSKVIGLAEARDLIKGLLRDIDNQIRLFPESGSQIDFVPIGVHYSALLKGDYRAVYKIEQDSSGKMTIYLLMFCHQRMDYQTLMRQRHMMKIMNK</sequence>
<dbReference type="Gene3D" id="3.30.2310.20">
    <property type="entry name" value="RelE-like"/>
    <property type="match status" value="1"/>
</dbReference>
<dbReference type="EMBL" id="CP000563">
    <property type="protein sequence ID" value="ABN60798.1"/>
    <property type="molecule type" value="Genomic_DNA"/>
</dbReference>
<protein>
    <recommendedName>
        <fullName evidence="3">Plasmid stabilisation system protein</fullName>
    </recommendedName>
</protein>
<dbReference type="AlphaFoldDB" id="A3D235"/>